<dbReference type="RefSeq" id="WP_058740793.1">
    <property type="nucleotide sequence ID" value="NZ_BAAAWP010000001.1"/>
</dbReference>
<dbReference type="Pfam" id="PF13579">
    <property type="entry name" value="Glyco_trans_4_4"/>
    <property type="match status" value="1"/>
</dbReference>
<reference evidence="4 5" key="1">
    <citation type="submission" date="2020-05" db="EMBL/GenBank/DDBJ databases">
        <title>Genome Sequencing of Type Strains.</title>
        <authorList>
            <person name="Lemaire J.F."/>
            <person name="Inderbitzin P."/>
            <person name="Gregorio O.A."/>
            <person name="Collins S.B."/>
            <person name="Wespe N."/>
            <person name="Knight-Connoni V."/>
        </authorList>
    </citation>
    <scope>NUCLEOTIDE SEQUENCE [LARGE SCALE GENOMIC DNA]</scope>
    <source>
        <strain evidence="4 5">DSM 20512</strain>
    </source>
</reference>
<keyword evidence="2 4" id="KW-0808">Transferase</keyword>
<evidence type="ECO:0000313" key="5">
    <source>
        <dbReference type="Proteomes" id="UP000539146"/>
    </source>
</evidence>
<dbReference type="InterPro" id="IPR028098">
    <property type="entry name" value="Glyco_trans_4-like_N"/>
</dbReference>
<name>A0A850DQA7_9MICO</name>
<dbReference type="PANTHER" id="PTHR12526">
    <property type="entry name" value="GLYCOSYLTRANSFERASE"/>
    <property type="match status" value="1"/>
</dbReference>
<comment type="caution">
    <text evidence="4">The sequence shown here is derived from an EMBL/GenBank/DDBJ whole genome shotgun (WGS) entry which is preliminary data.</text>
</comment>
<dbReference type="AlphaFoldDB" id="A0A850DQA7"/>
<dbReference type="CDD" id="cd03794">
    <property type="entry name" value="GT4_WbuB-like"/>
    <property type="match status" value="1"/>
</dbReference>
<evidence type="ECO:0000256" key="2">
    <source>
        <dbReference type="ARBA" id="ARBA00022679"/>
    </source>
</evidence>
<dbReference type="EMBL" id="JABMCG010000076">
    <property type="protein sequence ID" value="NUU27121.1"/>
    <property type="molecule type" value="Genomic_DNA"/>
</dbReference>
<accession>A0A850DQA7</accession>
<proteinExistence type="predicted"/>
<dbReference type="PANTHER" id="PTHR12526:SF622">
    <property type="entry name" value="GLYCOSYLTRANSFERASE (GROUP I)"/>
    <property type="match status" value="1"/>
</dbReference>
<protein>
    <submittedName>
        <fullName evidence="4">Glycosyltransferase family 4 protein</fullName>
    </submittedName>
</protein>
<evidence type="ECO:0000313" key="4">
    <source>
        <dbReference type="EMBL" id="NUU27121.1"/>
    </source>
</evidence>
<gene>
    <name evidence="4" type="ORF">HP467_03185</name>
</gene>
<evidence type="ECO:0000256" key="1">
    <source>
        <dbReference type="ARBA" id="ARBA00022676"/>
    </source>
</evidence>
<sequence length="422" mass="45785">MSGRVVWIVNHYVAESERDGRTSRHEQFARLLGTYGWHAVLVGSSTVHPSGRQTLRGLTVRERRDAGTHEVVRVRGRQYRGPGGRVLDMAVFSALVLVPGMLRDLPRPDVVVGSSFHPFAALAAAFLARRSGARFVFEPRDLWPETLVALGGKSERSLSVRALRVVERALLRRADALVSPLAGAGEYYARLGAILPCTWISNGTSDAHREEIGPVGHRPDEFVVTYLGSVGRANALEAVVDAMSQPAITSLAVRVRLQVVGDGPALDGLRRRAAAGPAASRIEFTGRVPQEEARAIGRASDCLVANMRDLPLYRWGVAFNKLFEYARVGRPVVIGAAGPVPVFDDRTGVVVDADDPAALAEGIASVVRMRPEDRVALAERAHDRVDAAFTYSVLTERLAEVLDELAPLNPVPPTSLQKETRP</sequence>
<dbReference type="GO" id="GO:0016757">
    <property type="term" value="F:glycosyltransferase activity"/>
    <property type="evidence" value="ECO:0007669"/>
    <property type="project" value="UniProtKB-KW"/>
</dbReference>
<feature type="domain" description="Glycosyltransferase subfamily 4-like N-terminal" evidence="3">
    <location>
        <begin position="33"/>
        <end position="193"/>
    </location>
</feature>
<keyword evidence="1" id="KW-0328">Glycosyltransferase</keyword>
<organism evidence="4 5">
    <name type="scientific">Curtobacterium citreum</name>
    <dbReference type="NCBI Taxonomy" id="2036"/>
    <lineage>
        <taxon>Bacteria</taxon>
        <taxon>Bacillati</taxon>
        <taxon>Actinomycetota</taxon>
        <taxon>Actinomycetes</taxon>
        <taxon>Micrococcales</taxon>
        <taxon>Microbacteriaceae</taxon>
        <taxon>Curtobacterium</taxon>
    </lineage>
</organism>
<dbReference type="SUPFAM" id="SSF53756">
    <property type="entry name" value="UDP-Glycosyltransferase/glycogen phosphorylase"/>
    <property type="match status" value="1"/>
</dbReference>
<dbReference type="Pfam" id="PF13692">
    <property type="entry name" value="Glyco_trans_1_4"/>
    <property type="match status" value="1"/>
</dbReference>
<evidence type="ECO:0000259" key="3">
    <source>
        <dbReference type="Pfam" id="PF13579"/>
    </source>
</evidence>
<dbReference type="Proteomes" id="UP000539146">
    <property type="component" value="Unassembled WGS sequence"/>
</dbReference>
<dbReference type="Gene3D" id="3.40.50.2000">
    <property type="entry name" value="Glycogen Phosphorylase B"/>
    <property type="match status" value="2"/>
</dbReference>